<dbReference type="AlphaFoldDB" id="A0AAN1M4B3"/>
<accession>A0AAN1M4B3</accession>
<name>A0AAN1M4B3_BIFBR</name>
<evidence type="ECO:0000313" key="1">
    <source>
        <dbReference type="EMBL" id="AUE17598.1"/>
    </source>
</evidence>
<reference evidence="1 2" key="1">
    <citation type="submission" date="2017-09" db="EMBL/GenBank/DDBJ databases">
        <title>Comparative genomics and methylome analysis of the gut commensal Bifidobacterium breve.</title>
        <authorList>
            <person name="Bottacini F."/>
            <person name="Morrissey R."/>
            <person name="Roberts R.J."/>
            <person name="James K."/>
            <person name="van Breen J."/>
            <person name="Egan M."/>
            <person name="Lambert J."/>
            <person name="van Limpt K."/>
            <person name="Stanton C."/>
            <person name="Knol J."/>
            <person name="O' Connell Motherway M."/>
            <person name="van Sinderen D."/>
        </authorList>
    </citation>
    <scope>NUCLEOTIDE SEQUENCE [LARGE SCALE GENOMIC DNA]</scope>
    <source>
        <strain evidence="1 2">DRBB29</strain>
    </source>
</reference>
<proteinExistence type="predicted"/>
<organism evidence="1 2">
    <name type="scientific">Bifidobacterium breve</name>
    <dbReference type="NCBI Taxonomy" id="1685"/>
    <lineage>
        <taxon>Bacteria</taxon>
        <taxon>Bacillati</taxon>
        <taxon>Actinomycetota</taxon>
        <taxon>Actinomycetes</taxon>
        <taxon>Bifidobacteriales</taxon>
        <taxon>Bifidobacteriaceae</taxon>
        <taxon>Bifidobacterium</taxon>
    </lineage>
</organism>
<dbReference type="Proteomes" id="UP000232496">
    <property type="component" value="Chromosome"/>
</dbReference>
<dbReference type="EMBL" id="CP023198">
    <property type="protein sequence ID" value="AUE17598.1"/>
    <property type="molecule type" value="Genomic_DNA"/>
</dbReference>
<protein>
    <submittedName>
        <fullName evidence="1">AAA+ superfamily ATPase</fullName>
    </submittedName>
</protein>
<evidence type="ECO:0000313" key="2">
    <source>
        <dbReference type="Proteomes" id="UP000232496"/>
    </source>
</evidence>
<gene>
    <name evidence="1" type="ORF">DRBB29_0014</name>
</gene>
<sequence>MLKLFYFTIMALTTLRLWPAVYLKVQHPALNFYRNDSKIEVDLLDFTDRRHPILSEIQSSQTYRDKYAKHLISVGEQIDKAGGDSLNVISRVESSYRARGVNVVGAADWMLRS</sequence>